<sequence>MSSLSLGLPEPLFGGPAPRLRAIPASEPFLDLLAEAMIAALKCDDDPFALADALVLLPNRRSARGLIDAFAHRLGGAALLPTIRPLGDPHADDDPDIWGADPISADILPPIDKMQRRMQLASLIRRRSVAENGVDDPSRAIALADELGKLLDSAATVDHVDWKKLPKLVDEIDLARHWERSAAFLDIIASFWPAHLKELGVSDPAEHGAALRHALAARWKADPPKRPIIIAGSTGSQATTRELMKVVARLPKGVVVLPGIDVDLDNDSWRLIGDQHPQHALKHTLAALGVERHLVPMLKFENEQGRARRVLMREALAPAEKTADWLARLNAAGGAEFVEEGAGGLRLLEAATEDEEAAAIALMLREAVESKSGNAAVVTPDAGLARRIEAKLARWGIEPSVSHGAPLRETEAGRLVALLCELAFDPAEPVALAALLKHPRVVTASDAGGLTILEHKGLRGARRHDALIDLATLGERDSEKPVQGWSRARKIVESVSLALKPIILLMSHQEVTLAEFADALSQSAEALTKYDIWQGRDGEAAAQLLREANQYGAELGAIAAYAAPRVLLRLMDGREVPPLQSSGEARVAIWGLLEARLQRRDLMILAGLNEGVWPAPPGEDPFLSRAMRDKLGLPSLDARVGLAAHDFAQLANSPQVVLTRSLRREGSPTLASRWLWRLKTLVQGAKAKLASADQYAGFAKHVDAPSEITPVKPVDPKPPADKRLRQISVTQVETLIRDPYAVYARRILKLEHLDPIGAEAGPAERGTAVHRAIERFGDGTDPNLLSQLLEEELRWHGIAPERRAADRERLLTSIKALIAWFAERSSRGAVIYREKYGKMPVDGVDLTGVADRIEIGADHVAILDFKTGKPPTDDQVNSGLSPQLLLESAMLMSGLIKDVPKAAPTELIYWQFGGSKPEPHFVDAEGGPVLAAEKALTSLRGLLARYADPNQAFYSKPRVQFLKPYDEYDLLARRKEWADEVGDQ</sequence>
<feature type="domain" description="PD-(D/E)XK endonuclease-like" evidence="1">
    <location>
        <begin position="726"/>
        <end position="950"/>
    </location>
</feature>
<dbReference type="RefSeq" id="WP_066771964.1">
    <property type="nucleotide sequence ID" value="NZ_CP013244.1"/>
</dbReference>
<dbReference type="AlphaFoldDB" id="A0A1B1AJB1"/>
<reference evidence="2 3" key="1">
    <citation type="submission" date="2015-11" db="EMBL/GenBank/DDBJ databases">
        <title>Whole-Genome Sequence of Candidatus Oderbacter manganicum from the National Park Lower Oder Valley, Germany.</title>
        <authorList>
            <person name="Braun B."/>
            <person name="Liere K."/>
            <person name="Szewzyk U."/>
        </authorList>
    </citation>
    <scope>NUCLEOTIDE SEQUENCE [LARGE SCALE GENOMIC DNA]</scope>
    <source>
        <strain evidence="2 3">OTSz_A_272</strain>
    </source>
</reference>
<dbReference type="InParanoid" id="A0A1B1AJB1"/>
<dbReference type="InterPro" id="IPR038726">
    <property type="entry name" value="PDDEXK_AddAB-type"/>
</dbReference>
<accession>A0A1B1AJB1</accession>
<dbReference type="Proteomes" id="UP000092498">
    <property type="component" value="Chromosome"/>
</dbReference>
<name>A0A1B1AJB1_9PROT</name>
<dbReference type="OrthoDB" id="9780606at2"/>
<organism evidence="2 3">
    <name type="scientific">Candidatus Viadribacter manganicus</name>
    <dbReference type="NCBI Taxonomy" id="1759059"/>
    <lineage>
        <taxon>Bacteria</taxon>
        <taxon>Pseudomonadati</taxon>
        <taxon>Pseudomonadota</taxon>
        <taxon>Alphaproteobacteria</taxon>
        <taxon>Hyphomonadales</taxon>
        <taxon>Hyphomonadaceae</taxon>
        <taxon>Candidatus Viadribacter</taxon>
    </lineage>
</organism>
<dbReference type="KEGG" id="cbot:ATE48_12365"/>
<proteinExistence type="predicted"/>
<evidence type="ECO:0000259" key="1">
    <source>
        <dbReference type="Pfam" id="PF12705"/>
    </source>
</evidence>
<dbReference type="EMBL" id="CP013244">
    <property type="protein sequence ID" value="ANP46654.1"/>
    <property type="molecule type" value="Genomic_DNA"/>
</dbReference>
<evidence type="ECO:0000313" key="3">
    <source>
        <dbReference type="Proteomes" id="UP000092498"/>
    </source>
</evidence>
<dbReference type="Gene3D" id="3.90.320.10">
    <property type="match status" value="1"/>
</dbReference>
<evidence type="ECO:0000313" key="2">
    <source>
        <dbReference type="EMBL" id="ANP46654.1"/>
    </source>
</evidence>
<dbReference type="SUPFAM" id="SSF52540">
    <property type="entry name" value="P-loop containing nucleoside triphosphate hydrolases"/>
    <property type="match status" value="1"/>
</dbReference>
<dbReference type="NCBIfam" id="TIGR02786">
    <property type="entry name" value="addB_alphas"/>
    <property type="match status" value="1"/>
</dbReference>
<protein>
    <recommendedName>
        <fullName evidence="1">PD-(D/E)XK endonuclease-like domain-containing protein</fullName>
    </recommendedName>
</protein>
<keyword evidence="3" id="KW-1185">Reference proteome</keyword>
<gene>
    <name evidence="2" type="ORF">ATE48_12365</name>
</gene>
<dbReference type="STRING" id="1759059.ATE48_12365"/>
<dbReference type="Pfam" id="PF12705">
    <property type="entry name" value="PDDEXK_1"/>
    <property type="match status" value="1"/>
</dbReference>
<dbReference type="InterPro" id="IPR011604">
    <property type="entry name" value="PDDEXK-like_dom_sf"/>
</dbReference>
<dbReference type="InterPro" id="IPR014153">
    <property type="entry name" value="Ds_break_AddB"/>
</dbReference>
<dbReference type="InterPro" id="IPR027417">
    <property type="entry name" value="P-loop_NTPase"/>
</dbReference>